<feature type="region of interest" description="Disordered" evidence="1">
    <location>
        <begin position="471"/>
        <end position="661"/>
    </location>
</feature>
<feature type="compositionally biased region" description="Low complexity" evidence="1">
    <location>
        <begin position="187"/>
        <end position="204"/>
    </location>
</feature>
<evidence type="ECO:0000313" key="2">
    <source>
        <dbReference type="EMBL" id="CAE6456188.1"/>
    </source>
</evidence>
<feature type="compositionally biased region" description="Polar residues" evidence="1">
    <location>
        <begin position="316"/>
        <end position="333"/>
    </location>
</feature>
<feature type="compositionally biased region" description="Polar residues" evidence="1">
    <location>
        <begin position="225"/>
        <end position="240"/>
    </location>
</feature>
<feature type="region of interest" description="Disordered" evidence="1">
    <location>
        <begin position="16"/>
        <end position="117"/>
    </location>
</feature>
<feature type="region of interest" description="Disordered" evidence="1">
    <location>
        <begin position="679"/>
        <end position="774"/>
    </location>
</feature>
<feature type="compositionally biased region" description="Polar residues" evidence="1">
    <location>
        <begin position="92"/>
        <end position="101"/>
    </location>
</feature>
<feature type="compositionally biased region" description="Acidic residues" evidence="1">
    <location>
        <begin position="252"/>
        <end position="269"/>
    </location>
</feature>
<dbReference type="AlphaFoldDB" id="A0A8H3BH63"/>
<protein>
    <submittedName>
        <fullName evidence="2">Uncharacterized protein</fullName>
    </submittedName>
</protein>
<dbReference type="Proteomes" id="UP000663888">
    <property type="component" value="Unassembled WGS sequence"/>
</dbReference>
<accession>A0A8H3BH63</accession>
<feature type="region of interest" description="Disordered" evidence="1">
    <location>
        <begin position="303"/>
        <end position="351"/>
    </location>
</feature>
<organism evidence="2 3">
    <name type="scientific">Rhizoctonia solani</name>
    <dbReference type="NCBI Taxonomy" id="456999"/>
    <lineage>
        <taxon>Eukaryota</taxon>
        <taxon>Fungi</taxon>
        <taxon>Dikarya</taxon>
        <taxon>Basidiomycota</taxon>
        <taxon>Agaricomycotina</taxon>
        <taxon>Agaricomycetes</taxon>
        <taxon>Cantharellales</taxon>
        <taxon>Ceratobasidiaceae</taxon>
        <taxon>Rhizoctonia</taxon>
    </lineage>
</organism>
<gene>
    <name evidence="2" type="ORF">RDB_LOCUS78838</name>
</gene>
<reference evidence="2" key="1">
    <citation type="submission" date="2021-01" db="EMBL/GenBank/DDBJ databases">
        <authorList>
            <person name="Kaushik A."/>
        </authorList>
    </citation>
    <scope>NUCLEOTIDE SEQUENCE</scope>
    <source>
        <strain evidence="2">AG4-R118</strain>
    </source>
</reference>
<feature type="compositionally biased region" description="Basic and acidic residues" evidence="1">
    <location>
        <begin position="579"/>
        <end position="592"/>
    </location>
</feature>
<proteinExistence type="predicted"/>
<feature type="region of interest" description="Disordered" evidence="1">
    <location>
        <begin position="370"/>
        <end position="411"/>
    </location>
</feature>
<sequence>MIDFANRRFTIRIGRGSKPLKTGERIGRRTSTVGRKTSTRRVSVRNSTALKRAPSGSGGLHRGASVHRSQSALRRGASVKRAPSASRRNSKRISTIAQSGQLLLPEPSSPGAGVHTTVTDEPAASLTSPVTSPTSPKSFLSKLTSRFRGRSKVPKVEANHPSLDLVTQGITDSLTVTPSASNLAPASPVLKSPSLRSPSPGSRVTFVDTVEPAKSENETSKCVVESTSQANPTSPNVTQKDSSELAPVIVDESGEDDGEWVDAEDDEANSEPRKSMGIKSGNAVDPISEDIANKAIRRSEDFGTPAISLGGGPLVTTVQAEDQPSASTQSGSLETPLLGGLPRDTSGPDARVSQWLADTPLVQVSDEAPIALGQMDNGEISSCTSTPAKRESRRPRPPQIIVPTLSSNNPYRVPLPPLPAGPSSAVSETNPFLSLVPTNAGLAAEVSKTEEVVPPPSPSILLTPALEVNGFDLSTGRKSSDTLAVDHAQVPLPPSPTPSSMSGARDSEDASPTADNATVARANSMSTLGGRSLSTAPSTRGPTTPTSMRFPGHPAMAHFSFGGPSSPSLNVEDWEAGEEERRGRSLEVQDGKRRMRSVSPKLDAVLEGDESRRSSKASFEATELNLNPEDKPALPLIEEDATFGKKGSGDDSESEHEDECGFYAFAERQLEEDKKVIEARQASAPKRSKTMSFLNVGFGKRKSTMGGEPQSPPSSVPRSSTSSRLLALPASGPKRSSTLMAPPAGGNRISRLMPSQRSSTLLAEPLSPREAVSPTMYTAGDIQSEAGKIEDEESRRLCEAAFMF</sequence>
<evidence type="ECO:0000256" key="1">
    <source>
        <dbReference type="SAM" id="MobiDB-lite"/>
    </source>
</evidence>
<feature type="compositionally biased region" description="Polar residues" evidence="1">
    <location>
        <begin position="513"/>
        <end position="547"/>
    </location>
</feature>
<evidence type="ECO:0000313" key="3">
    <source>
        <dbReference type="Proteomes" id="UP000663888"/>
    </source>
</evidence>
<feature type="region of interest" description="Disordered" evidence="1">
    <location>
        <begin position="181"/>
        <end position="285"/>
    </location>
</feature>
<feature type="compositionally biased region" description="Acidic residues" evidence="1">
    <location>
        <begin position="650"/>
        <end position="660"/>
    </location>
</feature>
<comment type="caution">
    <text evidence="2">The sequence shown here is derived from an EMBL/GenBank/DDBJ whole genome shotgun (WGS) entry which is preliminary data.</text>
</comment>
<name>A0A8H3BH63_9AGAM</name>
<dbReference type="EMBL" id="CAJMWX010001048">
    <property type="protein sequence ID" value="CAE6456188.1"/>
    <property type="molecule type" value="Genomic_DNA"/>
</dbReference>